<dbReference type="GO" id="GO:0050897">
    <property type="term" value="F:cobalt ion binding"/>
    <property type="evidence" value="ECO:0007669"/>
    <property type="project" value="TreeGrafter"/>
</dbReference>
<organism evidence="13 14">
    <name type="scientific">Neptunomonas japonica JAMM 1380</name>
    <dbReference type="NCBI Taxonomy" id="1441457"/>
    <lineage>
        <taxon>Bacteria</taxon>
        <taxon>Pseudomonadati</taxon>
        <taxon>Pseudomonadota</taxon>
        <taxon>Gammaproteobacteria</taxon>
        <taxon>Oceanospirillales</taxon>
        <taxon>Oceanospirillaceae</taxon>
        <taxon>Neptunomonas</taxon>
    </lineage>
</organism>
<dbReference type="AlphaFoldDB" id="A0A7R6SXF2"/>
<evidence type="ECO:0000256" key="10">
    <source>
        <dbReference type="ARBA" id="ARBA00023136"/>
    </source>
</evidence>
<dbReference type="GO" id="GO:0015087">
    <property type="term" value="F:cobalt ion transmembrane transporter activity"/>
    <property type="evidence" value="ECO:0007669"/>
    <property type="project" value="TreeGrafter"/>
</dbReference>
<dbReference type="Pfam" id="PF01544">
    <property type="entry name" value="CorA"/>
    <property type="match status" value="1"/>
</dbReference>
<name>A0A7R6SXF2_9GAMM</name>
<feature type="transmembrane region" description="Helical" evidence="12">
    <location>
        <begin position="262"/>
        <end position="284"/>
    </location>
</feature>
<keyword evidence="9" id="KW-0406">Ion transport</keyword>
<keyword evidence="8 12" id="KW-1133">Transmembrane helix</keyword>
<keyword evidence="3" id="KW-0813">Transport</keyword>
<keyword evidence="6 12" id="KW-0812">Transmembrane</keyword>
<evidence type="ECO:0000256" key="8">
    <source>
        <dbReference type="ARBA" id="ARBA00022989"/>
    </source>
</evidence>
<evidence type="ECO:0000256" key="1">
    <source>
        <dbReference type="ARBA" id="ARBA00004651"/>
    </source>
</evidence>
<keyword evidence="10 12" id="KW-0472">Membrane</keyword>
<dbReference type="GO" id="GO:0005886">
    <property type="term" value="C:plasma membrane"/>
    <property type="evidence" value="ECO:0007669"/>
    <property type="project" value="UniProtKB-SubCell"/>
</dbReference>
<dbReference type="SUPFAM" id="SSF143865">
    <property type="entry name" value="CorA soluble domain-like"/>
    <property type="match status" value="1"/>
</dbReference>
<keyword evidence="4" id="KW-1003">Cell membrane</keyword>
<dbReference type="Gene3D" id="3.30.460.20">
    <property type="entry name" value="CorA soluble domain-like"/>
    <property type="match status" value="1"/>
</dbReference>
<evidence type="ECO:0000256" key="3">
    <source>
        <dbReference type="ARBA" id="ARBA00022448"/>
    </source>
</evidence>
<dbReference type="Proteomes" id="UP000595332">
    <property type="component" value="Chromosome"/>
</dbReference>
<evidence type="ECO:0000256" key="12">
    <source>
        <dbReference type="SAM" id="Phobius"/>
    </source>
</evidence>
<dbReference type="PANTHER" id="PTHR46494:SF3">
    <property type="entry name" value="ZINC TRANSPORT PROTEIN ZNTB"/>
    <property type="match status" value="1"/>
</dbReference>
<keyword evidence="5" id="KW-0997">Cell inner membrane</keyword>
<keyword evidence="7" id="KW-0862">Zinc</keyword>
<accession>A0A7R6SXF2</accession>
<dbReference type="GO" id="GO:0015095">
    <property type="term" value="F:magnesium ion transmembrane transporter activity"/>
    <property type="evidence" value="ECO:0007669"/>
    <property type="project" value="TreeGrafter"/>
</dbReference>
<evidence type="ECO:0000256" key="6">
    <source>
        <dbReference type="ARBA" id="ARBA00022692"/>
    </source>
</evidence>
<dbReference type="SUPFAM" id="SSF144083">
    <property type="entry name" value="Magnesium transport protein CorA, transmembrane region"/>
    <property type="match status" value="1"/>
</dbReference>
<dbReference type="InterPro" id="IPR002523">
    <property type="entry name" value="MgTranspt_CorA/ZnTranspt_ZntB"/>
</dbReference>
<reference evidence="13 14" key="1">
    <citation type="journal article" date="2008" name="Int. J. Syst. Evol. Microbiol.">
        <title>Neptunomonas japonica sp. nov., an Osedax japonicus symbiont-like bacterium isolated from sediment adjacent to sperm whale carcasses off Kagoshima, Japan.</title>
        <authorList>
            <person name="Miyazaki M."/>
            <person name="Nogi Y."/>
            <person name="Fujiwara Y."/>
            <person name="Kawato M."/>
            <person name="Kubokawa K."/>
            <person name="Horikoshi K."/>
        </authorList>
    </citation>
    <scope>NUCLEOTIDE SEQUENCE [LARGE SCALE GENOMIC DNA]</scope>
    <source>
        <strain evidence="13 14">JAMM 1380</strain>
    </source>
</reference>
<proteinExistence type="inferred from homology"/>
<comment type="similarity">
    <text evidence="2">Belongs to the CorA metal ion transporter (MIT) (TC 1.A.35) family.</text>
</comment>
<keyword evidence="11" id="KW-0175">Coiled coil</keyword>
<gene>
    <name evidence="13" type="ORF">NEJAP_3542</name>
</gene>
<protein>
    <submittedName>
        <fullName evidence="13">Zinc transporter</fullName>
    </submittedName>
</protein>
<dbReference type="InterPro" id="IPR045861">
    <property type="entry name" value="CorA_cytoplasmic_dom"/>
</dbReference>
<evidence type="ECO:0000256" key="5">
    <source>
        <dbReference type="ARBA" id="ARBA00022519"/>
    </source>
</evidence>
<dbReference type="Gene3D" id="1.20.58.340">
    <property type="entry name" value="Magnesium transport protein CorA, transmembrane region"/>
    <property type="match status" value="2"/>
</dbReference>
<dbReference type="RefSeq" id="WP_201348547.1">
    <property type="nucleotide sequence ID" value="NZ_AP014546.1"/>
</dbReference>
<evidence type="ECO:0000256" key="4">
    <source>
        <dbReference type="ARBA" id="ARBA00022475"/>
    </source>
</evidence>
<dbReference type="GO" id="GO:0000287">
    <property type="term" value="F:magnesium ion binding"/>
    <property type="evidence" value="ECO:0007669"/>
    <property type="project" value="TreeGrafter"/>
</dbReference>
<evidence type="ECO:0000256" key="7">
    <source>
        <dbReference type="ARBA" id="ARBA00022833"/>
    </source>
</evidence>
<feature type="transmembrane region" description="Helical" evidence="12">
    <location>
        <begin position="296"/>
        <end position="316"/>
    </location>
</feature>
<evidence type="ECO:0000256" key="11">
    <source>
        <dbReference type="SAM" id="Coils"/>
    </source>
</evidence>
<feature type="coiled-coil region" evidence="11">
    <location>
        <begin position="219"/>
        <end position="249"/>
    </location>
</feature>
<sequence>MTGLIHAILLDGKGGGRELQWEEALSLVPNNEEVLWIHLDYTISEAVEWITHESKINALAAQALLDENTRPRADIYPGGLLLALRGVNLNPGEDPEDMVAIRLWLETNRVISTRNRPLLTIREIRSSLLDNKGPKTTGDVITSLSKRLLNRMSGAIDQVEDQIIELEEMMLEGSTIILRDQLSRLRRKLIALKRYLAPQREALDALQEIPSDILTDTHIMELRESRERLHRYIEEINEARERASVLHEEIINSATDVMNQRMYVLSLVTAIFLPLGFLTGLLGVNVGGIPGSDNPMAFWVFLGALITGTAVILWAFKIKSWL</sequence>
<evidence type="ECO:0000313" key="13">
    <source>
        <dbReference type="EMBL" id="BBB31480.1"/>
    </source>
</evidence>
<dbReference type="KEGG" id="njp:NEJAP_3542"/>
<dbReference type="EMBL" id="AP014546">
    <property type="protein sequence ID" value="BBB31480.1"/>
    <property type="molecule type" value="Genomic_DNA"/>
</dbReference>
<evidence type="ECO:0000313" key="14">
    <source>
        <dbReference type="Proteomes" id="UP000595332"/>
    </source>
</evidence>
<evidence type="ECO:0000256" key="9">
    <source>
        <dbReference type="ARBA" id="ARBA00023065"/>
    </source>
</evidence>
<evidence type="ECO:0000256" key="2">
    <source>
        <dbReference type="ARBA" id="ARBA00009765"/>
    </source>
</evidence>
<dbReference type="InterPro" id="IPR045863">
    <property type="entry name" value="CorA_TM1_TM2"/>
</dbReference>
<dbReference type="PANTHER" id="PTHR46494">
    <property type="entry name" value="CORA FAMILY METAL ION TRANSPORTER (EUROFUNG)"/>
    <property type="match status" value="1"/>
</dbReference>
<dbReference type="CDD" id="cd12833">
    <property type="entry name" value="ZntB-like_1"/>
    <property type="match status" value="1"/>
</dbReference>
<keyword evidence="14" id="KW-1185">Reference proteome</keyword>
<comment type="subcellular location">
    <subcellularLocation>
        <location evidence="1">Cell membrane</location>
        <topology evidence="1">Multi-pass membrane protein</topology>
    </subcellularLocation>
</comment>